<feature type="DNA-binding region" description="H-T-H motif" evidence="4">
    <location>
        <begin position="25"/>
        <end position="44"/>
    </location>
</feature>
<dbReference type="PRINTS" id="PR00455">
    <property type="entry name" value="HTHTETR"/>
</dbReference>
<dbReference type="Pfam" id="PF00440">
    <property type="entry name" value="TetR_N"/>
    <property type="match status" value="1"/>
</dbReference>
<dbReference type="EMBL" id="JACHXK010000022">
    <property type="protein sequence ID" value="MBB3113799.1"/>
    <property type="molecule type" value="Genomic_DNA"/>
</dbReference>
<sequence>MKETPLRILQAARELLVKQGYAGMSLGAIADHLGISKGVVTYHFPQKDLILQQLVQSFFHDASAYMAQHMVLDRSAPEALASYLESNLRFVAGHRMQTLATTQIMANHRNKDGTLAFAEDEQIYEPLIEIFQYGQDEEKSFRSFPPKLMAIFVRSIIDRVSGQIAMGQVEDVNGAIQETINTFRLATRRETHESDSE</sequence>
<dbReference type="InterPro" id="IPR050109">
    <property type="entry name" value="HTH-type_TetR-like_transc_reg"/>
</dbReference>
<keyword evidence="2 4" id="KW-0238">DNA-binding</keyword>
<keyword evidence="7" id="KW-1185">Reference proteome</keyword>
<dbReference type="AlphaFoldDB" id="A0A7W5B432"/>
<dbReference type="Proteomes" id="UP000570361">
    <property type="component" value="Unassembled WGS sequence"/>
</dbReference>
<evidence type="ECO:0000256" key="2">
    <source>
        <dbReference type="ARBA" id="ARBA00023125"/>
    </source>
</evidence>
<dbReference type="GO" id="GO:0003700">
    <property type="term" value="F:DNA-binding transcription factor activity"/>
    <property type="evidence" value="ECO:0007669"/>
    <property type="project" value="TreeGrafter"/>
</dbReference>
<keyword evidence="1" id="KW-0805">Transcription regulation</keyword>
<gene>
    <name evidence="6" type="ORF">FHS18_005912</name>
</gene>
<dbReference type="PROSITE" id="PS50977">
    <property type="entry name" value="HTH_TETR_2"/>
    <property type="match status" value="1"/>
</dbReference>
<organism evidence="6 7">
    <name type="scientific">Paenibacillus phyllosphaerae</name>
    <dbReference type="NCBI Taxonomy" id="274593"/>
    <lineage>
        <taxon>Bacteria</taxon>
        <taxon>Bacillati</taxon>
        <taxon>Bacillota</taxon>
        <taxon>Bacilli</taxon>
        <taxon>Bacillales</taxon>
        <taxon>Paenibacillaceae</taxon>
        <taxon>Paenibacillus</taxon>
    </lineage>
</organism>
<dbReference type="SUPFAM" id="SSF46689">
    <property type="entry name" value="Homeodomain-like"/>
    <property type="match status" value="1"/>
</dbReference>
<name>A0A7W5B432_9BACL</name>
<feature type="domain" description="HTH tetR-type" evidence="5">
    <location>
        <begin position="2"/>
        <end position="62"/>
    </location>
</feature>
<evidence type="ECO:0000256" key="1">
    <source>
        <dbReference type="ARBA" id="ARBA00023015"/>
    </source>
</evidence>
<evidence type="ECO:0000256" key="3">
    <source>
        <dbReference type="ARBA" id="ARBA00023163"/>
    </source>
</evidence>
<dbReference type="GO" id="GO:0000976">
    <property type="term" value="F:transcription cis-regulatory region binding"/>
    <property type="evidence" value="ECO:0007669"/>
    <property type="project" value="TreeGrafter"/>
</dbReference>
<accession>A0A7W5B432</accession>
<dbReference type="Gene3D" id="1.10.357.10">
    <property type="entry name" value="Tetracycline Repressor, domain 2"/>
    <property type="match status" value="1"/>
</dbReference>
<comment type="caution">
    <text evidence="6">The sequence shown here is derived from an EMBL/GenBank/DDBJ whole genome shotgun (WGS) entry which is preliminary data.</text>
</comment>
<protein>
    <submittedName>
        <fullName evidence="6">AcrR family transcriptional regulator</fullName>
    </submittedName>
</protein>
<keyword evidence="3" id="KW-0804">Transcription</keyword>
<dbReference type="InterPro" id="IPR009057">
    <property type="entry name" value="Homeodomain-like_sf"/>
</dbReference>
<evidence type="ECO:0000259" key="5">
    <source>
        <dbReference type="PROSITE" id="PS50977"/>
    </source>
</evidence>
<proteinExistence type="predicted"/>
<reference evidence="6 7" key="1">
    <citation type="submission" date="2020-08" db="EMBL/GenBank/DDBJ databases">
        <title>Genomic Encyclopedia of Type Strains, Phase III (KMG-III): the genomes of soil and plant-associated and newly described type strains.</title>
        <authorList>
            <person name="Whitman W."/>
        </authorList>
    </citation>
    <scope>NUCLEOTIDE SEQUENCE [LARGE SCALE GENOMIC DNA]</scope>
    <source>
        <strain evidence="6 7">CECT 5862</strain>
    </source>
</reference>
<evidence type="ECO:0000313" key="7">
    <source>
        <dbReference type="Proteomes" id="UP000570361"/>
    </source>
</evidence>
<evidence type="ECO:0000313" key="6">
    <source>
        <dbReference type="EMBL" id="MBB3113799.1"/>
    </source>
</evidence>
<dbReference type="RefSeq" id="WP_183603869.1">
    <property type="nucleotide sequence ID" value="NZ_JACHXK010000022.1"/>
</dbReference>
<dbReference type="InterPro" id="IPR001647">
    <property type="entry name" value="HTH_TetR"/>
</dbReference>
<dbReference type="PANTHER" id="PTHR30055">
    <property type="entry name" value="HTH-TYPE TRANSCRIPTIONAL REGULATOR RUTR"/>
    <property type="match status" value="1"/>
</dbReference>
<dbReference type="PANTHER" id="PTHR30055:SF234">
    <property type="entry name" value="HTH-TYPE TRANSCRIPTIONAL REGULATOR BETI"/>
    <property type="match status" value="1"/>
</dbReference>
<evidence type="ECO:0000256" key="4">
    <source>
        <dbReference type="PROSITE-ProRule" id="PRU00335"/>
    </source>
</evidence>